<accession>A0AAV4X7N3</accession>
<dbReference type="AlphaFoldDB" id="A0AAV4X7N3"/>
<reference evidence="1 2" key="1">
    <citation type="submission" date="2021-06" db="EMBL/GenBank/DDBJ databases">
        <title>Caerostris extrusa draft genome.</title>
        <authorList>
            <person name="Kono N."/>
            <person name="Arakawa K."/>
        </authorList>
    </citation>
    <scope>NUCLEOTIDE SEQUENCE [LARGE SCALE GENOMIC DNA]</scope>
</reference>
<name>A0AAV4X7N3_CAEEX</name>
<sequence length="80" mass="8550">MRSSLNRRLIYPACFFDNLCSTCGSTSGTYFASKNQVACVCGFSPESYPSVGHFLLTVLPSSIVGETVRPDSGQCATLAM</sequence>
<dbReference type="EMBL" id="BPLR01017266">
    <property type="protein sequence ID" value="GIY89864.1"/>
    <property type="molecule type" value="Genomic_DNA"/>
</dbReference>
<protein>
    <submittedName>
        <fullName evidence="1">Uncharacterized protein</fullName>
    </submittedName>
</protein>
<gene>
    <name evidence="1" type="ORF">CEXT_114761</name>
</gene>
<comment type="caution">
    <text evidence="1">The sequence shown here is derived from an EMBL/GenBank/DDBJ whole genome shotgun (WGS) entry which is preliminary data.</text>
</comment>
<proteinExistence type="predicted"/>
<organism evidence="1 2">
    <name type="scientific">Caerostris extrusa</name>
    <name type="common">Bark spider</name>
    <name type="synonym">Caerostris bankana</name>
    <dbReference type="NCBI Taxonomy" id="172846"/>
    <lineage>
        <taxon>Eukaryota</taxon>
        <taxon>Metazoa</taxon>
        <taxon>Ecdysozoa</taxon>
        <taxon>Arthropoda</taxon>
        <taxon>Chelicerata</taxon>
        <taxon>Arachnida</taxon>
        <taxon>Araneae</taxon>
        <taxon>Araneomorphae</taxon>
        <taxon>Entelegynae</taxon>
        <taxon>Araneoidea</taxon>
        <taxon>Araneidae</taxon>
        <taxon>Caerostris</taxon>
    </lineage>
</organism>
<evidence type="ECO:0000313" key="2">
    <source>
        <dbReference type="Proteomes" id="UP001054945"/>
    </source>
</evidence>
<dbReference type="Proteomes" id="UP001054945">
    <property type="component" value="Unassembled WGS sequence"/>
</dbReference>
<evidence type="ECO:0000313" key="1">
    <source>
        <dbReference type="EMBL" id="GIY89864.1"/>
    </source>
</evidence>
<keyword evidence="2" id="KW-1185">Reference proteome</keyword>